<sequence length="164" mass="18207">MHRSPRRSRSWATTVFVGAASGVAGGFARLGWEVPFPPRTPEREATDPPQTLLEQVGFSPEFTHHAVTVAGHDVPVVSLGAHFAFSVGTAVTYDLVAQRWPKITFGRGTGYGIFVWGATHVVLMSLTHTVPAPWKRPMSEHLSEFFGHAFWMWTTDAVRRQLRP</sequence>
<dbReference type="OrthoDB" id="1629003at2"/>
<evidence type="ECO:0000313" key="2">
    <source>
        <dbReference type="Proteomes" id="UP000270616"/>
    </source>
</evidence>
<dbReference type="InterPro" id="IPR009898">
    <property type="entry name" value="DUF1440"/>
</dbReference>
<reference evidence="1 2" key="1">
    <citation type="submission" date="2018-10" db="EMBL/GenBank/DDBJ databases">
        <title>Kocuria sp. M5W7-7, whole genome shotgun sequence.</title>
        <authorList>
            <person name="Tuo L."/>
        </authorList>
    </citation>
    <scope>NUCLEOTIDE SEQUENCE [LARGE SCALE GENOMIC DNA]</scope>
    <source>
        <strain evidence="1 2">M5W7-7</strain>
    </source>
</reference>
<dbReference type="Pfam" id="PF07274">
    <property type="entry name" value="DUF1440"/>
    <property type="match status" value="1"/>
</dbReference>
<keyword evidence="2" id="KW-1185">Reference proteome</keyword>
<proteinExistence type="predicted"/>
<protein>
    <submittedName>
        <fullName evidence="1">DUF1440 domain-containing protein</fullName>
    </submittedName>
</protein>
<name>A0A3N3ZY64_9MICC</name>
<gene>
    <name evidence="1" type="ORF">EDL96_05015</name>
</gene>
<accession>A0A3N3ZY64</accession>
<organism evidence="1 2">
    <name type="scientific">Kocuria soli</name>
    <dbReference type="NCBI Taxonomy" id="2485125"/>
    <lineage>
        <taxon>Bacteria</taxon>
        <taxon>Bacillati</taxon>
        <taxon>Actinomycetota</taxon>
        <taxon>Actinomycetes</taxon>
        <taxon>Micrococcales</taxon>
        <taxon>Micrococcaceae</taxon>
        <taxon>Kocuria</taxon>
    </lineage>
</organism>
<dbReference type="AlphaFoldDB" id="A0A3N3ZY64"/>
<dbReference type="EMBL" id="RKMF01000005">
    <property type="protein sequence ID" value="ROZ63719.1"/>
    <property type="molecule type" value="Genomic_DNA"/>
</dbReference>
<dbReference type="RefSeq" id="WP_123824715.1">
    <property type="nucleotide sequence ID" value="NZ_RKMF01000005.1"/>
</dbReference>
<evidence type="ECO:0000313" key="1">
    <source>
        <dbReference type="EMBL" id="ROZ63719.1"/>
    </source>
</evidence>
<comment type="caution">
    <text evidence="1">The sequence shown here is derived from an EMBL/GenBank/DDBJ whole genome shotgun (WGS) entry which is preliminary data.</text>
</comment>
<dbReference type="Proteomes" id="UP000270616">
    <property type="component" value="Unassembled WGS sequence"/>
</dbReference>